<gene>
    <name evidence="2" type="ORF">D5018_00730</name>
</gene>
<keyword evidence="1" id="KW-0732">Signal</keyword>
<evidence type="ECO:0000313" key="2">
    <source>
        <dbReference type="EMBL" id="RLV61675.1"/>
    </source>
</evidence>
<dbReference type="Proteomes" id="UP000281474">
    <property type="component" value="Unassembled WGS sequence"/>
</dbReference>
<dbReference type="EMBL" id="QZEI01000001">
    <property type="protein sequence ID" value="RLV61675.1"/>
    <property type="molecule type" value="Genomic_DNA"/>
</dbReference>
<dbReference type="AlphaFoldDB" id="A0A3L8Q249"/>
<name>A0A3L8Q249_9GAMM</name>
<feature type="chain" id="PRO_5018251535" evidence="1">
    <location>
        <begin position="25"/>
        <end position="151"/>
    </location>
</feature>
<dbReference type="RefSeq" id="WP_121837074.1">
    <property type="nucleotide sequence ID" value="NZ_ML014753.1"/>
</dbReference>
<feature type="signal peptide" evidence="1">
    <location>
        <begin position="1"/>
        <end position="24"/>
    </location>
</feature>
<evidence type="ECO:0000256" key="1">
    <source>
        <dbReference type="SAM" id="SignalP"/>
    </source>
</evidence>
<sequence length="151" mass="16108">MSTFNKLKLLAFASLTLTCSTAMAASHATSNLQSSNNLSNFTVSTSKVPSSNFTPQGSIPSLVCKLKRNPATCIPVGNLSILPLVLKFPDTKLGATQLAQLGLVTLSNKTEKHDTEKVEIISMLGGKVLYNGDAKNYVGVKCVLNKCSDWD</sequence>
<keyword evidence="3" id="KW-1185">Reference proteome</keyword>
<protein>
    <submittedName>
        <fullName evidence="2">Uncharacterized protein</fullName>
    </submittedName>
</protein>
<dbReference type="OrthoDB" id="9830499at2"/>
<accession>A0A3L8Q249</accession>
<organism evidence="2 3">
    <name type="scientific">Parashewanella curva</name>
    <dbReference type="NCBI Taxonomy" id="2338552"/>
    <lineage>
        <taxon>Bacteria</taxon>
        <taxon>Pseudomonadati</taxon>
        <taxon>Pseudomonadota</taxon>
        <taxon>Gammaproteobacteria</taxon>
        <taxon>Alteromonadales</taxon>
        <taxon>Shewanellaceae</taxon>
        <taxon>Parashewanella</taxon>
    </lineage>
</organism>
<comment type="caution">
    <text evidence="2">The sequence shown here is derived from an EMBL/GenBank/DDBJ whole genome shotgun (WGS) entry which is preliminary data.</text>
</comment>
<reference evidence="2 3" key="1">
    <citation type="submission" date="2018-09" db="EMBL/GenBank/DDBJ databases">
        <title>Phylogeny of the Shewanellaceae, and recommendation for two new genera, Pseudoshewanella and Parashewanella.</title>
        <authorList>
            <person name="Wang G."/>
        </authorList>
    </citation>
    <scope>NUCLEOTIDE SEQUENCE [LARGE SCALE GENOMIC DNA]</scope>
    <source>
        <strain evidence="2 3">C51</strain>
    </source>
</reference>
<evidence type="ECO:0000313" key="3">
    <source>
        <dbReference type="Proteomes" id="UP000281474"/>
    </source>
</evidence>
<proteinExistence type="predicted"/>